<protein>
    <submittedName>
        <fullName evidence="2">AhpD family alkylhydroperoxidase</fullName>
    </submittedName>
</protein>
<evidence type="ECO:0000313" key="3">
    <source>
        <dbReference type="Proteomes" id="UP000579945"/>
    </source>
</evidence>
<keyword evidence="2" id="KW-0575">Peroxidase</keyword>
<keyword evidence="3" id="KW-1185">Reference proteome</keyword>
<proteinExistence type="predicted"/>
<dbReference type="GO" id="GO:0051920">
    <property type="term" value="F:peroxiredoxin activity"/>
    <property type="evidence" value="ECO:0007669"/>
    <property type="project" value="InterPro"/>
</dbReference>
<dbReference type="PANTHER" id="PTHR35446">
    <property type="entry name" value="SI:CH211-175M2.5"/>
    <property type="match status" value="1"/>
</dbReference>
<dbReference type="GeneID" id="95389129"/>
<dbReference type="InterPro" id="IPR003779">
    <property type="entry name" value="CMD-like"/>
</dbReference>
<reference evidence="2 3" key="1">
    <citation type="submission" date="2020-08" db="EMBL/GenBank/DDBJ databases">
        <title>Sequencing the genomes of 1000 actinobacteria strains.</title>
        <authorList>
            <person name="Klenk H.-P."/>
        </authorList>
    </citation>
    <scope>NUCLEOTIDE SEQUENCE [LARGE SCALE GENOMIC DNA]</scope>
    <source>
        <strain evidence="2 3">DSM 44320</strain>
    </source>
</reference>
<dbReference type="AlphaFoldDB" id="A0A7W5YMW1"/>
<dbReference type="InterPro" id="IPR029032">
    <property type="entry name" value="AhpD-like"/>
</dbReference>
<keyword evidence="2" id="KW-0560">Oxidoreductase</keyword>
<dbReference type="InterPro" id="IPR004675">
    <property type="entry name" value="AhpD_core"/>
</dbReference>
<dbReference type="SUPFAM" id="SSF69118">
    <property type="entry name" value="AhpD-like"/>
    <property type="match status" value="1"/>
</dbReference>
<organism evidence="2 3">
    <name type="scientific">Nonomuraea dietziae</name>
    <dbReference type="NCBI Taxonomy" id="65515"/>
    <lineage>
        <taxon>Bacteria</taxon>
        <taxon>Bacillati</taxon>
        <taxon>Actinomycetota</taxon>
        <taxon>Actinomycetes</taxon>
        <taxon>Streptosporangiales</taxon>
        <taxon>Streptosporangiaceae</taxon>
        <taxon>Nonomuraea</taxon>
    </lineage>
</organism>
<feature type="domain" description="Carboxymuconolactone decarboxylase-like" evidence="1">
    <location>
        <begin position="44"/>
        <end position="95"/>
    </location>
</feature>
<accession>A0A7W5YMW1</accession>
<comment type="caution">
    <text evidence="2">The sequence shown here is derived from an EMBL/GenBank/DDBJ whole genome shotgun (WGS) entry which is preliminary data.</text>
</comment>
<dbReference type="Proteomes" id="UP000579945">
    <property type="component" value="Unassembled WGS sequence"/>
</dbReference>
<dbReference type="EMBL" id="JACIBV010000001">
    <property type="protein sequence ID" value="MBB3726787.1"/>
    <property type="molecule type" value="Genomic_DNA"/>
</dbReference>
<dbReference type="PANTHER" id="PTHR35446:SF2">
    <property type="entry name" value="CARBOXYMUCONOLACTONE DECARBOXYLASE-LIKE DOMAIN-CONTAINING PROTEIN"/>
    <property type="match status" value="1"/>
</dbReference>
<name>A0A7W5YMW1_9ACTN</name>
<dbReference type="RefSeq" id="WP_183646508.1">
    <property type="nucleotide sequence ID" value="NZ_BAAAXX010000111.1"/>
</dbReference>
<sequence>MTRFVTPVGKNVRTGLAGQVYAQVKAEFGFVGELFAALSPAPEVLAATWALLRESLLAGPSRRTDKEVVALCVSVANRCPFCVDAHAVFLHAMGEHALGEAIARGERPAGPRHALLLDWARRERAADLPVDQVGTALACHFVNRMVSALVGENLLPGGMDSSPFVRRAAGRAMSRTVRRRRVPGLSLTLIPLGCAPSWAEGSPVGPAYAALRAAATGEALSRTARQVVRAAVGEHEAGHPPLGNGWLEGALAALPERERPATRLALLAALAPYRITEREVAAWPVTDAELVRLLAFGAFAAVEHVERAITPSRPGTAPAPSSATASP</sequence>
<dbReference type="Gene3D" id="1.20.1290.10">
    <property type="entry name" value="AhpD-like"/>
    <property type="match status" value="1"/>
</dbReference>
<dbReference type="Pfam" id="PF02627">
    <property type="entry name" value="CMD"/>
    <property type="match status" value="1"/>
</dbReference>
<evidence type="ECO:0000259" key="1">
    <source>
        <dbReference type="Pfam" id="PF02627"/>
    </source>
</evidence>
<dbReference type="NCBIfam" id="TIGR00778">
    <property type="entry name" value="ahpD_dom"/>
    <property type="match status" value="1"/>
</dbReference>
<gene>
    <name evidence="2" type="ORF">FHR33_002647</name>
</gene>
<evidence type="ECO:0000313" key="2">
    <source>
        <dbReference type="EMBL" id="MBB3726787.1"/>
    </source>
</evidence>